<dbReference type="OrthoDB" id="5132116at2759"/>
<dbReference type="PANTHER" id="PTHR11937">
    <property type="entry name" value="ACTIN"/>
    <property type="match status" value="1"/>
</dbReference>
<dbReference type="InterPro" id="IPR004000">
    <property type="entry name" value="Actin"/>
</dbReference>
<dbReference type="Gene3D" id="3.30.420.40">
    <property type="match status" value="3"/>
</dbReference>
<dbReference type="InterPro" id="IPR004001">
    <property type="entry name" value="Actin_CS"/>
</dbReference>
<comment type="similarity">
    <text evidence="1">Belongs to the actin family.</text>
</comment>
<dbReference type="FunFam" id="3.30.420.40:FF:000058">
    <property type="entry name" value="Putative actin-related protein 5"/>
    <property type="match status" value="1"/>
</dbReference>
<dbReference type="Proteomes" id="UP000469559">
    <property type="component" value="Unassembled WGS sequence"/>
</dbReference>
<dbReference type="SUPFAM" id="SSF53067">
    <property type="entry name" value="Actin-like ATPase domain"/>
    <property type="match status" value="2"/>
</dbReference>
<accession>A0A8T9BCD2</accession>
<gene>
    <name evidence="3" type="primary">ARP4</name>
    <name evidence="3" type="ORF">LARI1_G004600</name>
</gene>
<evidence type="ECO:0000256" key="1">
    <source>
        <dbReference type="RuleBase" id="RU000487"/>
    </source>
</evidence>
<dbReference type="Gene3D" id="3.90.640.10">
    <property type="entry name" value="Actin, Chain A, domain 4"/>
    <property type="match status" value="1"/>
</dbReference>
<dbReference type="InterPro" id="IPR043129">
    <property type="entry name" value="ATPase_NBD"/>
</dbReference>
<sequence>MLDDGKAGKGASARGNSRRTENRTPGPVDSSTYLDLTVFIKEVDHSPPFVKVDDTTSRAHNGGLSTINLVGSADRHEVSAIILDPGYSSVRAGFAGEDTPKSFVNSHYGVSDAGKFTFGDDAIHNPLAGLEIRNPMSKEGIVEDWDTATQLWEYAITSRLTSFKQSDPRTNGLNDPSEHAMDVGEVEEGERTLGEHPLLMTETAWNTPKNREKAIEVAMESWGCPAFWLARNSVMAAFGGGKATSLVIDVGASTASVISIHDGLILKKSVQKSPIAGNWLSSQLRALFASTEPKVNLVPHYAIASKTPVDAGAPAQATYRKYETKIPDSFRALQEERVLTEFKESVVQVWNGMGRLNTVNANGVSNSEYVKSQPGRVFEFPDGANQMWGVERMSVAEGLFDERAALPVPNEPALAKAQTIPEMVRQSLAAVDIDLRPHLLGNVVVTGGTTLINGFTDRLHNELTAMYPGARVKIQAAGLTAERRFGSWIGGSILGSLGTFHQMWISRKEYEEFGVNVVEKRCK</sequence>
<feature type="region of interest" description="Disordered" evidence="2">
    <location>
        <begin position="1"/>
        <end position="29"/>
    </location>
</feature>
<reference evidence="3 4" key="1">
    <citation type="submission" date="2018-05" db="EMBL/GenBank/DDBJ databases">
        <title>Whole genome sequencing for identification of molecular markers to develop diagnostic detection tools for the regulated plant pathogen Lachnellula willkommii.</title>
        <authorList>
            <person name="Giroux E."/>
            <person name="Bilodeau G."/>
        </authorList>
    </citation>
    <scope>NUCLEOTIDE SEQUENCE [LARGE SCALE GENOMIC DNA]</scope>
    <source>
        <strain evidence="3 4">CBS 203.66</strain>
    </source>
</reference>
<dbReference type="EMBL" id="QGMF01000229">
    <property type="protein sequence ID" value="TVY17710.1"/>
    <property type="molecule type" value="Genomic_DNA"/>
</dbReference>
<dbReference type="FunFam" id="3.30.420.40:FF:000375">
    <property type="entry name" value="Actin-related protein 8"/>
    <property type="match status" value="1"/>
</dbReference>
<dbReference type="Pfam" id="PF00022">
    <property type="entry name" value="Actin"/>
    <property type="match status" value="1"/>
</dbReference>
<evidence type="ECO:0000256" key="2">
    <source>
        <dbReference type="SAM" id="MobiDB-lite"/>
    </source>
</evidence>
<proteinExistence type="inferred from homology"/>
<organism evidence="3 4">
    <name type="scientific">Lachnellula arida</name>
    <dbReference type="NCBI Taxonomy" id="1316785"/>
    <lineage>
        <taxon>Eukaryota</taxon>
        <taxon>Fungi</taxon>
        <taxon>Dikarya</taxon>
        <taxon>Ascomycota</taxon>
        <taxon>Pezizomycotina</taxon>
        <taxon>Leotiomycetes</taxon>
        <taxon>Helotiales</taxon>
        <taxon>Lachnaceae</taxon>
        <taxon>Lachnellula</taxon>
    </lineage>
</organism>
<dbReference type="CDD" id="cd13395">
    <property type="entry name" value="ASKHA_NBD_Arp4_ACTL6-like"/>
    <property type="match status" value="1"/>
</dbReference>
<evidence type="ECO:0000313" key="3">
    <source>
        <dbReference type="EMBL" id="TVY17710.1"/>
    </source>
</evidence>
<name>A0A8T9BCD2_9HELO</name>
<dbReference type="PROSITE" id="PS00432">
    <property type="entry name" value="ACTINS_2"/>
    <property type="match status" value="1"/>
</dbReference>
<comment type="caution">
    <text evidence="3">The sequence shown here is derived from an EMBL/GenBank/DDBJ whole genome shotgun (WGS) entry which is preliminary data.</text>
</comment>
<evidence type="ECO:0000313" key="4">
    <source>
        <dbReference type="Proteomes" id="UP000469559"/>
    </source>
</evidence>
<dbReference type="AlphaFoldDB" id="A0A8T9BCD2"/>
<keyword evidence="4" id="KW-1185">Reference proteome</keyword>
<protein>
    <submittedName>
        <fullName evidence="3">Actin-related protein 4</fullName>
    </submittedName>
</protein>
<dbReference type="SMART" id="SM00268">
    <property type="entry name" value="ACTIN"/>
    <property type="match status" value="1"/>
</dbReference>